<evidence type="ECO:0000313" key="10">
    <source>
        <dbReference type="EMBL" id="SFE71934.1"/>
    </source>
</evidence>
<keyword evidence="11" id="KW-1185">Reference proteome</keyword>
<feature type="domain" description="MobA-like NTP transferase" evidence="9">
    <location>
        <begin position="31"/>
        <end position="165"/>
    </location>
</feature>
<evidence type="ECO:0000313" key="11">
    <source>
        <dbReference type="Proteomes" id="UP000198598"/>
    </source>
</evidence>
<feature type="binding site" evidence="8">
    <location>
        <position position="46"/>
    </location>
    <ligand>
        <name>GTP</name>
        <dbReference type="ChEBI" id="CHEBI:37565"/>
    </ligand>
</feature>
<evidence type="ECO:0000256" key="7">
    <source>
        <dbReference type="ARBA" id="ARBA00023150"/>
    </source>
</evidence>
<comment type="domain">
    <text evidence="8">The N-terminal domain determines nucleotide recognition and specific binding, while the C-terminal domain determines the specific binding to the target protein.</text>
</comment>
<accession>A0A1I2CUK3</accession>
<dbReference type="GO" id="GO:0046872">
    <property type="term" value="F:metal ion binding"/>
    <property type="evidence" value="ECO:0007669"/>
    <property type="project" value="UniProtKB-KW"/>
</dbReference>
<dbReference type="Pfam" id="PF12804">
    <property type="entry name" value="NTP_transf_3"/>
    <property type="match status" value="1"/>
</dbReference>
<evidence type="ECO:0000256" key="1">
    <source>
        <dbReference type="ARBA" id="ARBA00022490"/>
    </source>
</evidence>
<protein>
    <recommendedName>
        <fullName evidence="8">Probable molybdenum cofactor guanylyltransferase</fullName>
        <shortName evidence="8">MoCo guanylyltransferase</shortName>
        <ecNumber evidence="8">2.7.7.77</ecNumber>
    </recommendedName>
    <alternativeName>
        <fullName evidence="8">GTP:molybdopterin guanylyltransferase</fullName>
    </alternativeName>
    <alternativeName>
        <fullName evidence="8">Mo-MPT guanylyltransferase</fullName>
    </alternativeName>
    <alternativeName>
        <fullName evidence="8">Molybdopterin guanylyltransferase</fullName>
    </alternativeName>
    <alternativeName>
        <fullName evidence="8">Molybdopterin-guanine dinucleotide synthase</fullName>
        <shortName evidence="8">MGD synthase</shortName>
    </alternativeName>
</protein>
<evidence type="ECO:0000256" key="8">
    <source>
        <dbReference type="HAMAP-Rule" id="MF_00316"/>
    </source>
</evidence>
<dbReference type="EC" id="2.7.7.77" evidence="8"/>
<feature type="binding site" evidence="8">
    <location>
        <position position="122"/>
    </location>
    <ligand>
        <name>Mg(2+)</name>
        <dbReference type="ChEBI" id="CHEBI:18420"/>
    </ligand>
</feature>
<dbReference type="GO" id="GO:0005737">
    <property type="term" value="C:cytoplasm"/>
    <property type="evidence" value="ECO:0007669"/>
    <property type="project" value="UniProtKB-SubCell"/>
</dbReference>
<dbReference type="PANTHER" id="PTHR19136:SF81">
    <property type="entry name" value="MOLYBDENUM COFACTOR GUANYLYLTRANSFERASE"/>
    <property type="match status" value="1"/>
</dbReference>
<feature type="binding site" evidence="8">
    <location>
        <position position="93"/>
    </location>
    <ligand>
        <name>GTP</name>
        <dbReference type="ChEBI" id="CHEBI:37565"/>
    </ligand>
</feature>
<evidence type="ECO:0000259" key="9">
    <source>
        <dbReference type="Pfam" id="PF12804"/>
    </source>
</evidence>
<dbReference type="InterPro" id="IPR013482">
    <property type="entry name" value="Molybde_CF_guanTrfase"/>
</dbReference>
<name>A0A1I2CUK3_9BACT</name>
<comment type="cofactor">
    <cofactor evidence="8">
        <name>Mg(2+)</name>
        <dbReference type="ChEBI" id="CHEBI:18420"/>
    </cofactor>
</comment>
<comment type="function">
    <text evidence="8">Transfers a GMP moiety from GTP to Mo-molybdopterin (Mo-MPT) cofactor (Moco or molybdenum cofactor) to form Mo-molybdopterin guanine dinucleotide (Mo-MGD) cofactor.</text>
</comment>
<gene>
    <name evidence="8" type="primary">mobA</name>
    <name evidence="10" type="ORF">SAMN05216167_11858</name>
</gene>
<dbReference type="GO" id="GO:0006777">
    <property type="term" value="P:Mo-molybdopterin cofactor biosynthetic process"/>
    <property type="evidence" value="ECO:0007669"/>
    <property type="project" value="UniProtKB-KW"/>
</dbReference>
<evidence type="ECO:0000256" key="4">
    <source>
        <dbReference type="ARBA" id="ARBA00022741"/>
    </source>
</evidence>
<dbReference type="PANTHER" id="PTHR19136">
    <property type="entry name" value="MOLYBDENUM COFACTOR GUANYLYLTRANSFERASE"/>
    <property type="match status" value="1"/>
</dbReference>
<organism evidence="10 11">
    <name type="scientific">Spirosoma endophyticum</name>
    <dbReference type="NCBI Taxonomy" id="662367"/>
    <lineage>
        <taxon>Bacteria</taxon>
        <taxon>Pseudomonadati</taxon>
        <taxon>Bacteroidota</taxon>
        <taxon>Cytophagia</taxon>
        <taxon>Cytophagales</taxon>
        <taxon>Cytophagaceae</taxon>
        <taxon>Spirosoma</taxon>
    </lineage>
</organism>
<evidence type="ECO:0000256" key="2">
    <source>
        <dbReference type="ARBA" id="ARBA00022679"/>
    </source>
</evidence>
<dbReference type="GO" id="GO:0005525">
    <property type="term" value="F:GTP binding"/>
    <property type="evidence" value="ECO:0007669"/>
    <property type="project" value="UniProtKB-UniRule"/>
</dbReference>
<comment type="catalytic activity">
    <reaction evidence="8">
        <text>Mo-molybdopterin + GTP + H(+) = Mo-molybdopterin guanine dinucleotide + diphosphate</text>
        <dbReference type="Rhea" id="RHEA:34243"/>
        <dbReference type="ChEBI" id="CHEBI:15378"/>
        <dbReference type="ChEBI" id="CHEBI:33019"/>
        <dbReference type="ChEBI" id="CHEBI:37565"/>
        <dbReference type="ChEBI" id="CHEBI:71302"/>
        <dbReference type="ChEBI" id="CHEBI:71310"/>
        <dbReference type="EC" id="2.7.7.77"/>
    </reaction>
</comment>
<keyword evidence="1 8" id="KW-0963">Cytoplasm</keyword>
<dbReference type="HAMAP" id="MF_00316">
    <property type="entry name" value="MobA"/>
    <property type="match status" value="1"/>
</dbReference>
<comment type="subcellular location">
    <subcellularLocation>
        <location evidence="8">Cytoplasm</location>
    </subcellularLocation>
</comment>
<dbReference type="Gene3D" id="3.90.550.10">
    <property type="entry name" value="Spore Coat Polysaccharide Biosynthesis Protein SpsA, Chain A"/>
    <property type="match status" value="1"/>
</dbReference>
<dbReference type="EMBL" id="FOLQ01000018">
    <property type="protein sequence ID" value="SFE71934.1"/>
    <property type="molecule type" value="Genomic_DNA"/>
</dbReference>
<dbReference type="AlphaFoldDB" id="A0A1I2CUK3"/>
<proteinExistence type="inferred from homology"/>
<comment type="similarity">
    <text evidence="8">Belongs to the MobA family.</text>
</comment>
<keyword evidence="6 8" id="KW-0342">GTP-binding</keyword>
<dbReference type="Proteomes" id="UP000198598">
    <property type="component" value="Unassembled WGS sequence"/>
</dbReference>
<feature type="binding site" evidence="8">
    <location>
        <begin position="34"/>
        <end position="36"/>
    </location>
    <ligand>
        <name>GTP</name>
        <dbReference type="ChEBI" id="CHEBI:37565"/>
    </ligand>
</feature>
<dbReference type="InterPro" id="IPR029044">
    <property type="entry name" value="Nucleotide-diphossugar_trans"/>
</dbReference>
<dbReference type="GO" id="GO:0061603">
    <property type="term" value="F:molybdenum cofactor guanylyltransferase activity"/>
    <property type="evidence" value="ECO:0007669"/>
    <property type="project" value="UniProtKB-EC"/>
</dbReference>
<feature type="binding site" evidence="8">
    <location>
        <position position="122"/>
    </location>
    <ligand>
        <name>GTP</name>
        <dbReference type="ChEBI" id="CHEBI:37565"/>
    </ligand>
</feature>
<dbReference type="InterPro" id="IPR025877">
    <property type="entry name" value="MobA-like_NTP_Trfase"/>
</dbReference>
<dbReference type="CDD" id="cd02503">
    <property type="entry name" value="MobA"/>
    <property type="match status" value="1"/>
</dbReference>
<evidence type="ECO:0000256" key="6">
    <source>
        <dbReference type="ARBA" id="ARBA00023134"/>
    </source>
</evidence>
<keyword evidence="2 8" id="KW-0808">Transferase</keyword>
<evidence type="ECO:0000256" key="5">
    <source>
        <dbReference type="ARBA" id="ARBA00022842"/>
    </source>
</evidence>
<keyword evidence="7 8" id="KW-0501">Molybdenum cofactor biosynthesis</keyword>
<dbReference type="STRING" id="662367.SAMN05216167_11858"/>
<evidence type="ECO:0000256" key="3">
    <source>
        <dbReference type="ARBA" id="ARBA00022723"/>
    </source>
</evidence>
<dbReference type="SUPFAM" id="SSF53448">
    <property type="entry name" value="Nucleotide-diphospho-sugar transferases"/>
    <property type="match status" value="1"/>
</dbReference>
<reference evidence="10 11" key="1">
    <citation type="submission" date="2016-10" db="EMBL/GenBank/DDBJ databases">
        <authorList>
            <person name="de Groot N.N."/>
        </authorList>
    </citation>
    <scope>NUCLEOTIDE SEQUENCE [LARGE SCALE GENOMIC DNA]</scope>
    <source>
        <strain evidence="10 11">DSM 26130</strain>
    </source>
</reference>
<comment type="caution">
    <text evidence="8">Lacks conserved residue(s) required for the propagation of feature annotation.</text>
</comment>
<keyword evidence="4 8" id="KW-0547">Nucleotide-binding</keyword>
<keyword evidence="3 8" id="KW-0479">Metal-binding</keyword>
<keyword evidence="5 8" id="KW-0460">Magnesium</keyword>
<sequence>MANGISSERNVAILSASLGDSGQDVRATLNGLVLIGGRSTRMGQDKSQLVYYKKPQREHLTDLLRPYCDTVYWSMNPEQARNESSTSRPIVIDTYDWPGPMNGILSAFQQHPETAWLVVACDMPLLSTRSLDALVKGRNPAKLATAFYDSDGRFPEPLLCIWEASSKLIIEKAIAVGQWSPRKFLMMNDTHLLTAPDIRELLNVNDPAALAALKQRS</sequence>